<name>A0A557ZW01_9PSEU</name>
<dbReference type="InterPro" id="IPR007419">
    <property type="entry name" value="BFD-like_2Fe2S-bd_dom"/>
</dbReference>
<dbReference type="InterPro" id="IPR036136">
    <property type="entry name" value="Nit/Sulf_reduc_fer-like_dom_sf"/>
</dbReference>
<dbReference type="InterPro" id="IPR012744">
    <property type="entry name" value="Nitri_red_NirB"/>
</dbReference>
<dbReference type="Gene3D" id="3.30.413.10">
    <property type="entry name" value="Sulfite Reductase Hemoprotein, domain 1"/>
    <property type="match status" value="1"/>
</dbReference>
<evidence type="ECO:0000256" key="10">
    <source>
        <dbReference type="ARBA" id="ARBA00022723"/>
    </source>
</evidence>
<sequence length="840" mass="89185">MTRTLVVAGHGMVGHRLVEAVRAGDTEGAWRVVVLAEEPRPAYDRVALTSYVDGWDAQALDLGEHTEVELRLGDPVVKLDRAARTVVTASGSAQSYDALVLATGSRPFVPPVPGRELPGCFVYRTIDDLDAIRAAVESAKERKRGRAAAMVVGGGLLGLEAAKALRDMGLSPHVVEMAPRLMPLQVDDGGGSLLRRLVTELDLTVHTGTSAERIERDGDRLCAKLTNGTELDLDLIVFSAGVRPRDELAREAGLDVGERGGVLVDLSCRTSDPAVWAIGECAAVEGRCYGLVAPGYTMAEIVAAQLLGGEGEFPGADLSTKLKLMGVDVASFGDAHAATEGALEVVLADSVSGYYKKLVVSGDEPRTLLGGILVGDASAYNLLRPLVGSPLPADPAAMLAPEGASGTVGVEALPDEAQICSCNAVTKGMITGAIRSDGCDSVASIKGCTRAGTTCGSCVPMLSKLLGSCGVEQSKAVCEHFTHSRRELFEIIKATRITTFGELIAKHGTGAGCALCKPAVASILATIGTTEGGGGHVLDGEQASLQDTNDHFLANMQRNGTYSVVPRVPGGEITPAKLKVIAEVAAEFGLYTKITGAQRLDMFGATVDQLPHIWKRLVDAGFESGHAYGKALRTVKSCVGSTWCRYGVQDSVAMAVELELRYRGLRSPHKLKSGVSGCARECAEARSKDFGVIATEKGWNLYVGGNGGTLPRHAELLVSDVDSESLIRYIDRFLMFYVRTADRLQRTAPWIEELDGGLDHLREVIVEDKLGICDELDAAMAKHVQNYADEWRGVLEDPEKLARFTSFVNAPGTPDPTISFSTEREQKVPVLLGVPEVVSR</sequence>
<dbReference type="RefSeq" id="WP_144644708.1">
    <property type="nucleotide sequence ID" value="NZ_BNAX01000019.1"/>
</dbReference>
<dbReference type="GO" id="GO:0046872">
    <property type="term" value="F:metal ion binding"/>
    <property type="evidence" value="ECO:0007669"/>
    <property type="project" value="UniProtKB-KW"/>
</dbReference>
<dbReference type="CDD" id="cd19943">
    <property type="entry name" value="NirB_Fer2_BFD-like_1"/>
    <property type="match status" value="1"/>
</dbReference>
<feature type="binding site" description="axial binding residue" evidence="20">
    <location>
        <position position="682"/>
    </location>
    <ligand>
        <name>siroheme</name>
        <dbReference type="ChEBI" id="CHEBI:60052"/>
    </ligand>
    <ligandPart>
        <name>Fe</name>
        <dbReference type="ChEBI" id="CHEBI:18248"/>
    </ligandPart>
</feature>
<keyword evidence="8 19" id="KW-0285">Flavoprotein</keyword>
<evidence type="ECO:0000256" key="4">
    <source>
        <dbReference type="ARBA" id="ARBA00010429"/>
    </source>
</evidence>
<comment type="catalytic activity">
    <reaction evidence="18">
        <text>hydrogen sulfide + 6 oxidized [2Fe-2S]-[ferredoxin] + 3 H2O = sulfite + 6 reduced [2Fe-2S]-[ferredoxin] + 7 H(+)</text>
        <dbReference type="Rhea" id="RHEA:23132"/>
        <dbReference type="Rhea" id="RHEA-COMP:10000"/>
        <dbReference type="Rhea" id="RHEA-COMP:10001"/>
        <dbReference type="ChEBI" id="CHEBI:15377"/>
        <dbReference type="ChEBI" id="CHEBI:15378"/>
        <dbReference type="ChEBI" id="CHEBI:17359"/>
        <dbReference type="ChEBI" id="CHEBI:29919"/>
        <dbReference type="ChEBI" id="CHEBI:33737"/>
        <dbReference type="ChEBI" id="CHEBI:33738"/>
        <dbReference type="EC" id="1.8.7.1"/>
    </reaction>
</comment>
<dbReference type="InterPro" id="IPR006067">
    <property type="entry name" value="NO2/SO3_Rdtase_4Fe4S_dom"/>
</dbReference>
<comment type="pathway">
    <text evidence="3">Nitrogen metabolism; nitrate reduction (assimilation).</text>
</comment>
<evidence type="ECO:0000259" key="21">
    <source>
        <dbReference type="Pfam" id="PF01077"/>
    </source>
</evidence>
<dbReference type="InterPro" id="IPR016156">
    <property type="entry name" value="FAD/NAD-linked_Rdtase_dimer_sf"/>
</dbReference>
<feature type="domain" description="Nitrite/Sulfite reductase ferredoxin-like" evidence="22">
    <location>
        <begin position="557"/>
        <end position="618"/>
    </location>
</feature>
<evidence type="ECO:0000256" key="15">
    <source>
        <dbReference type="ARBA" id="ARBA00023014"/>
    </source>
</evidence>
<protein>
    <recommendedName>
        <fullName evidence="5">assimilatory sulfite reductase (ferredoxin)</fullName>
        <ecNumber evidence="5">1.8.7.1</ecNumber>
    </recommendedName>
</protein>
<dbReference type="PRINTS" id="PR00397">
    <property type="entry name" value="SIROHAEM"/>
</dbReference>
<dbReference type="SUPFAM" id="SSF56014">
    <property type="entry name" value="Nitrite and sulphite reductase 4Fe-4S domain-like"/>
    <property type="match status" value="1"/>
</dbReference>
<comment type="caution">
    <text evidence="26">The sequence shown here is derived from an EMBL/GenBank/DDBJ whole genome shotgun (WGS) entry which is preliminary data.</text>
</comment>
<dbReference type="Pfam" id="PF07992">
    <property type="entry name" value="Pyr_redox_2"/>
    <property type="match status" value="1"/>
</dbReference>
<comment type="cofactor">
    <cofactor evidence="20">
        <name>[4Fe-4S] cluster</name>
        <dbReference type="ChEBI" id="CHEBI:49883"/>
    </cofactor>
    <text evidence="20">Binds 1 [4Fe-4S] cluster per subunit.</text>
</comment>
<feature type="binding site" evidence="20">
    <location>
        <position position="638"/>
    </location>
    <ligand>
        <name>[4Fe-4S] cluster</name>
        <dbReference type="ChEBI" id="CHEBI:49883"/>
    </ligand>
</feature>
<dbReference type="InterPro" id="IPR036188">
    <property type="entry name" value="FAD/NAD-bd_sf"/>
</dbReference>
<dbReference type="UniPathway" id="UPA00653"/>
<evidence type="ECO:0000256" key="5">
    <source>
        <dbReference type="ARBA" id="ARBA00012353"/>
    </source>
</evidence>
<dbReference type="NCBIfam" id="NF011565">
    <property type="entry name" value="PRK14989.1"/>
    <property type="match status" value="1"/>
</dbReference>
<dbReference type="Pfam" id="PF04324">
    <property type="entry name" value="Fer2_BFD"/>
    <property type="match status" value="1"/>
</dbReference>
<dbReference type="PRINTS" id="PR00368">
    <property type="entry name" value="FADPNR"/>
</dbReference>
<dbReference type="InterPro" id="IPR052034">
    <property type="entry name" value="NasD-like"/>
</dbReference>
<evidence type="ECO:0000256" key="18">
    <source>
        <dbReference type="ARBA" id="ARBA00049518"/>
    </source>
</evidence>
<evidence type="ECO:0000256" key="8">
    <source>
        <dbReference type="ARBA" id="ARBA00022630"/>
    </source>
</evidence>
<evidence type="ECO:0000259" key="23">
    <source>
        <dbReference type="Pfam" id="PF04324"/>
    </source>
</evidence>
<evidence type="ECO:0000256" key="7">
    <source>
        <dbReference type="ARBA" id="ARBA00022617"/>
    </source>
</evidence>
<dbReference type="Gene3D" id="1.10.10.1100">
    <property type="entry name" value="BFD-like [2Fe-2S]-binding domain"/>
    <property type="match status" value="1"/>
</dbReference>
<evidence type="ECO:0000256" key="6">
    <source>
        <dbReference type="ARBA" id="ARBA00022485"/>
    </source>
</evidence>
<evidence type="ECO:0000313" key="26">
    <source>
        <dbReference type="EMBL" id="TVT16203.1"/>
    </source>
</evidence>
<dbReference type="AlphaFoldDB" id="A0A557ZW01"/>
<feature type="domain" description="FAD/NAD(P)-binding" evidence="24">
    <location>
        <begin position="5"/>
        <end position="285"/>
    </location>
</feature>
<comment type="cofactor">
    <cofactor evidence="1 19">
        <name>FAD</name>
        <dbReference type="ChEBI" id="CHEBI:57692"/>
    </cofactor>
</comment>
<dbReference type="GO" id="GO:0020037">
    <property type="term" value="F:heme binding"/>
    <property type="evidence" value="ECO:0007669"/>
    <property type="project" value="InterPro"/>
</dbReference>
<dbReference type="GO" id="GO:0050661">
    <property type="term" value="F:NADP binding"/>
    <property type="evidence" value="ECO:0007669"/>
    <property type="project" value="UniProtKB-UniRule"/>
</dbReference>
<dbReference type="GO" id="GO:0042128">
    <property type="term" value="P:nitrate assimilation"/>
    <property type="evidence" value="ECO:0007669"/>
    <property type="project" value="UniProtKB-UniRule"/>
</dbReference>
<dbReference type="FunFam" id="3.30.413.10:FF:000007">
    <property type="entry name" value="Nitrite reductase [NAD(P)H] large subunit"/>
    <property type="match status" value="1"/>
</dbReference>
<dbReference type="InterPro" id="IPR006066">
    <property type="entry name" value="NO2/SO3_Rdtase_FeS/sirohaem_BS"/>
</dbReference>
<comment type="cofactor">
    <cofactor evidence="17">
        <name>[2Fe-2S] cluster</name>
        <dbReference type="ChEBI" id="CHEBI:190135"/>
    </cofactor>
</comment>
<evidence type="ECO:0000256" key="11">
    <source>
        <dbReference type="ARBA" id="ARBA00022784"/>
    </source>
</evidence>
<feature type="binding site" evidence="20">
    <location>
        <position position="644"/>
    </location>
    <ligand>
        <name>[4Fe-4S] cluster</name>
        <dbReference type="ChEBI" id="CHEBI:49883"/>
    </ligand>
</feature>
<organism evidence="26 27">
    <name type="scientific">Amycolatopsis acidiphila</name>
    <dbReference type="NCBI Taxonomy" id="715473"/>
    <lineage>
        <taxon>Bacteria</taxon>
        <taxon>Bacillati</taxon>
        <taxon>Actinomycetota</taxon>
        <taxon>Actinomycetes</taxon>
        <taxon>Pseudonocardiales</taxon>
        <taxon>Pseudonocardiaceae</taxon>
        <taxon>Amycolatopsis</taxon>
    </lineage>
</organism>
<keyword evidence="12 19" id="KW-0274">FAD</keyword>
<dbReference type="Gene3D" id="3.50.50.60">
    <property type="entry name" value="FAD/NAD(P)-binding domain"/>
    <property type="match status" value="2"/>
</dbReference>
<evidence type="ECO:0000256" key="12">
    <source>
        <dbReference type="ARBA" id="ARBA00022827"/>
    </source>
</evidence>
<feature type="domain" description="NADH-rubredoxin oxidoreductase C-terminal" evidence="25">
    <location>
        <begin position="319"/>
        <end position="386"/>
    </location>
</feature>
<dbReference type="PANTHER" id="PTHR43809:SF1">
    <property type="entry name" value="NITRITE REDUCTASE (NADH) LARGE SUBUNIT"/>
    <property type="match status" value="1"/>
</dbReference>
<evidence type="ECO:0000256" key="3">
    <source>
        <dbReference type="ARBA" id="ARBA00005096"/>
    </source>
</evidence>
<dbReference type="PANTHER" id="PTHR43809">
    <property type="entry name" value="NITRITE REDUCTASE (NADH) LARGE SUBUNIT"/>
    <property type="match status" value="1"/>
</dbReference>
<keyword evidence="11" id="KW-0883">Thioether bond</keyword>
<evidence type="ECO:0000259" key="22">
    <source>
        <dbReference type="Pfam" id="PF03460"/>
    </source>
</evidence>
<evidence type="ECO:0000256" key="9">
    <source>
        <dbReference type="ARBA" id="ARBA00022714"/>
    </source>
</evidence>
<dbReference type="Pfam" id="PF18267">
    <property type="entry name" value="Rubredoxin_C"/>
    <property type="match status" value="1"/>
</dbReference>
<dbReference type="InterPro" id="IPR017121">
    <property type="entry name" value="Nitrite_Rdtase_lsu"/>
</dbReference>
<reference evidence="26 27" key="1">
    <citation type="submission" date="2019-07" db="EMBL/GenBank/DDBJ databases">
        <title>New species of Amycolatopsis and Streptomyces.</title>
        <authorList>
            <person name="Duangmal K."/>
            <person name="Teo W.F.A."/>
            <person name="Lipun K."/>
        </authorList>
    </citation>
    <scope>NUCLEOTIDE SEQUENCE [LARGE SCALE GENOMIC DNA]</scope>
    <source>
        <strain evidence="26 27">JCM 30562</strain>
    </source>
</reference>
<evidence type="ECO:0000259" key="24">
    <source>
        <dbReference type="Pfam" id="PF07992"/>
    </source>
</evidence>
<evidence type="ECO:0000313" key="27">
    <source>
        <dbReference type="Proteomes" id="UP000318578"/>
    </source>
</evidence>
<comment type="function">
    <text evidence="2">Catalyzes the reduction of sulfite to sulfide, a step in the biosynthesis of sulfur-containing amino acids and cofactors.</text>
</comment>
<dbReference type="Pfam" id="PF01077">
    <property type="entry name" value="NIR_SIR"/>
    <property type="match status" value="1"/>
</dbReference>
<dbReference type="GO" id="GO:0050660">
    <property type="term" value="F:flavin adenine dinucleotide binding"/>
    <property type="evidence" value="ECO:0007669"/>
    <property type="project" value="UniProtKB-UniRule"/>
</dbReference>
<dbReference type="Pfam" id="PF03460">
    <property type="entry name" value="NIR_SIR_ferr"/>
    <property type="match status" value="1"/>
</dbReference>
<keyword evidence="6 20" id="KW-0004">4Fe-4S</keyword>
<keyword evidence="27" id="KW-1185">Reference proteome</keyword>
<dbReference type="InterPro" id="IPR045854">
    <property type="entry name" value="NO2/SO3_Rdtase_4Fe4S_sf"/>
</dbReference>
<dbReference type="SUPFAM" id="SSF55124">
    <property type="entry name" value="Nitrite/Sulfite reductase N-terminal domain-like"/>
    <property type="match status" value="1"/>
</dbReference>
<keyword evidence="15 20" id="KW-0411">Iron-sulfur</keyword>
<feature type="domain" description="Nitrite/sulphite reductase 4Fe-4S" evidence="21">
    <location>
        <begin position="629"/>
        <end position="770"/>
    </location>
</feature>
<dbReference type="OrthoDB" id="9768666at2"/>
<keyword evidence="7 20" id="KW-0349">Heme</keyword>
<evidence type="ECO:0000256" key="2">
    <source>
        <dbReference type="ARBA" id="ARBA00003247"/>
    </source>
</evidence>
<gene>
    <name evidence="26" type="primary">nirB</name>
    <name evidence="26" type="ORF">FNH06_35050</name>
</gene>
<dbReference type="InterPro" id="IPR041575">
    <property type="entry name" value="Rubredoxin_C"/>
</dbReference>
<evidence type="ECO:0000256" key="14">
    <source>
        <dbReference type="ARBA" id="ARBA00023004"/>
    </source>
</evidence>
<evidence type="ECO:0000256" key="13">
    <source>
        <dbReference type="ARBA" id="ARBA00023002"/>
    </source>
</evidence>
<keyword evidence="14 20" id="KW-0408">Iron</keyword>
<evidence type="ECO:0000256" key="1">
    <source>
        <dbReference type="ARBA" id="ARBA00001974"/>
    </source>
</evidence>
<dbReference type="SUPFAM" id="SSF51905">
    <property type="entry name" value="FAD/NAD(P)-binding domain"/>
    <property type="match status" value="1"/>
</dbReference>
<evidence type="ECO:0000259" key="25">
    <source>
        <dbReference type="Pfam" id="PF18267"/>
    </source>
</evidence>
<dbReference type="Gene3D" id="3.30.390.30">
    <property type="match status" value="1"/>
</dbReference>
<dbReference type="NCBIfam" id="TIGR02374">
    <property type="entry name" value="nitri_red_nirB"/>
    <property type="match status" value="1"/>
</dbReference>
<dbReference type="PIRSF" id="PIRSF037149">
    <property type="entry name" value="NirB"/>
    <property type="match status" value="1"/>
</dbReference>
<dbReference type="PROSITE" id="PS00365">
    <property type="entry name" value="NIR_SIR"/>
    <property type="match status" value="1"/>
</dbReference>
<dbReference type="GO" id="GO:0050311">
    <property type="term" value="F:sulfite reductase (ferredoxin) activity"/>
    <property type="evidence" value="ECO:0007669"/>
    <property type="project" value="UniProtKB-EC"/>
</dbReference>
<comment type="similarity">
    <text evidence="4">Belongs to the nitrite and sulfite reductase 4Fe-4S domain family.</text>
</comment>
<accession>A0A557ZW01</accession>
<evidence type="ECO:0000256" key="16">
    <source>
        <dbReference type="ARBA" id="ARBA00023063"/>
    </source>
</evidence>
<keyword evidence="10 20" id="KW-0479">Metal-binding</keyword>
<proteinExistence type="inferred from homology"/>
<dbReference type="GO" id="GO:0098809">
    <property type="term" value="F:nitrite reductase activity"/>
    <property type="evidence" value="ECO:0007669"/>
    <property type="project" value="InterPro"/>
</dbReference>
<feature type="binding site" evidence="20">
    <location>
        <position position="682"/>
    </location>
    <ligand>
        <name>[4Fe-4S] cluster</name>
        <dbReference type="ChEBI" id="CHEBI:49883"/>
    </ligand>
</feature>
<keyword evidence="9" id="KW-0001">2Fe-2S</keyword>
<dbReference type="InterPro" id="IPR041854">
    <property type="entry name" value="BFD-like_2Fe2S-bd_dom_sf"/>
</dbReference>
<dbReference type="CDD" id="cd19944">
    <property type="entry name" value="NirB_Fer2_BFD-like_2"/>
    <property type="match status" value="1"/>
</dbReference>
<feature type="binding site" evidence="20">
    <location>
        <position position="678"/>
    </location>
    <ligand>
        <name>[4Fe-4S] cluster</name>
        <dbReference type="ChEBI" id="CHEBI:49883"/>
    </ligand>
</feature>
<comment type="cofactor">
    <cofactor evidence="20">
        <name>siroheme</name>
        <dbReference type="ChEBI" id="CHEBI:60052"/>
    </cofactor>
    <text evidence="20">Binds 1 siroheme per subunit.</text>
</comment>
<evidence type="ECO:0000256" key="19">
    <source>
        <dbReference type="PIRNR" id="PIRNR037149"/>
    </source>
</evidence>
<dbReference type="EMBL" id="VJZA01000105">
    <property type="protein sequence ID" value="TVT16203.1"/>
    <property type="molecule type" value="Genomic_DNA"/>
</dbReference>
<dbReference type="GO" id="GO:0051539">
    <property type="term" value="F:4 iron, 4 sulfur cluster binding"/>
    <property type="evidence" value="ECO:0007669"/>
    <property type="project" value="UniProtKB-KW"/>
</dbReference>
<feature type="domain" description="BFD-like [2Fe-2S]-binding" evidence="23">
    <location>
        <begin position="419"/>
        <end position="466"/>
    </location>
</feature>
<evidence type="ECO:0000256" key="20">
    <source>
        <dbReference type="PIRSR" id="PIRSR037149-1"/>
    </source>
</evidence>
<dbReference type="InterPro" id="IPR005117">
    <property type="entry name" value="NiRdtase/SiRdtase_haem-b_fer"/>
</dbReference>
<dbReference type="GO" id="GO:0051537">
    <property type="term" value="F:2 iron, 2 sulfur cluster binding"/>
    <property type="evidence" value="ECO:0007669"/>
    <property type="project" value="UniProtKB-KW"/>
</dbReference>
<dbReference type="EC" id="1.8.7.1" evidence="5"/>
<dbReference type="InterPro" id="IPR023753">
    <property type="entry name" value="FAD/NAD-binding_dom"/>
</dbReference>
<dbReference type="Proteomes" id="UP000318578">
    <property type="component" value="Unassembled WGS sequence"/>
</dbReference>
<keyword evidence="16 19" id="KW-0534">Nitrate assimilation</keyword>
<keyword evidence="13 26" id="KW-0560">Oxidoreductase</keyword>
<evidence type="ECO:0000256" key="17">
    <source>
        <dbReference type="ARBA" id="ARBA00034078"/>
    </source>
</evidence>